<protein>
    <submittedName>
        <fullName evidence="1">Uncharacterized protein</fullName>
    </submittedName>
</protein>
<reference evidence="2" key="1">
    <citation type="journal article" date="2023" name="G3 (Bethesda)">
        <title>Genome assembly and association tests identify interacting loci associated with vigor, precocity, and sex in interspecific pistachio rootstocks.</title>
        <authorList>
            <person name="Palmer W."/>
            <person name="Jacygrad E."/>
            <person name="Sagayaradj S."/>
            <person name="Cavanaugh K."/>
            <person name="Han R."/>
            <person name="Bertier L."/>
            <person name="Beede B."/>
            <person name="Kafkas S."/>
            <person name="Golino D."/>
            <person name="Preece J."/>
            <person name="Michelmore R."/>
        </authorList>
    </citation>
    <scope>NUCLEOTIDE SEQUENCE [LARGE SCALE GENOMIC DNA]</scope>
</reference>
<evidence type="ECO:0000313" key="1">
    <source>
        <dbReference type="EMBL" id="KAJ0014627.1"/>
    </source>
</evidence>
<gene>
    <name evidence="1" type="ORF">Pint_19714</name>
</gene>
<name>A0ACC0XCD7_9ROSI</name>
<comment type="caution">
    <text evidence="1">The sequence shown here is derived from an EMBL/GenBank/DDBJ whole genome shotgun (WGS) entry which is preliminary data.</text>
</comment>
<evidence type="ECO:0000313" key="2">
    <source>
        <dbReference type="Proteomes" id="UP001163603"/>
    </source>
</evidence>
<keyword evidence="2" id="KW-1185">Reference proteome</keyword>
<proteinExistence type="predicted"/>
<dbReference type="Proteomes" id="UP001163603">
    <property type="component" value="Chromosome 13"/>
</dbReference>
<dbReference type="EMBL" id="CM047748">
    <property type="protein sequence ID" value="KAJ0014627.1"/>
    <property type="molecule type" value="Genomic_DNA"/>
</dbReference>
<sequence>MGNSRSHFTNQFRENEQLSKYETRTARSVLLVELKKLMEANPRFRKANFSHLERFRIAVSNEWVNLNWLHLFGKNPWAYKNPRPEKNPRLNPDIKTEFTDHTCTPPNVPPVAADSKPASSNV</sequence>
<organism evidence="1 2">
    <name type="scientific">Pistacia integerrima</name>
    <dbReference type="NCBI Taxonomy" id="434235"/>
    <lineage>
        <taxon>Eukaryota</taxon>
        <taxon>Viridiplantae</taxon>
        <taxon>Streptophyta</taxon>
        <taxon>Embryophyta</taxon>
        <taxon>Tracheophyta</taxon>
        <taxon>Spermatophyta</taxon>
        <taxon>Magnoliopsida</taxon>
        <taxon>eudicotyledons</taxon>
        <taxon>Gunneridae</taxon>
        <taxon>Pentapetalae</taxon>
        <taxon>rosids</taxon>
        <taxon>malvids</taxon>
        <taxon>Sapindales</taxon>
        <taxon>Anacardiaceae</taxon>
        <taxon>Pistacia</taxon>
    </lineage>
</organism>
<accession>A0ACC0XCD7</accession>